<evidence type="ECO:0000313" key="2">
    <source>
        <dbReference type="EMBL" id="CAG8563934.1"/>
    </source>
</evidence>
<accession>A0A9N9BFG5</accession>
<keyword evidence="3" id="KW-1185">Reference proteome</keyword>
<comment type="caution">
    <text evidence="2">The sequence shown here is derived from an EMBL/GenBank/DDBJ whole genome shotgun (WGS) entry which is preliminary data.</text>
</comment>
<evidence type="ECO:0000256" key="1">
    <source>
        <dbReference type="SAM" id="MobiDB-lite"/>
    </source>
</evidence>
<evidence type="ECO:0000313" key="3">
    <source>
        <dbReference type="Proteomes" id="UP000789759"/>
    </source>
</evidence>
<name>A0A9N9BFG5_9GLOM</name>
<sequence>KGHQKKLEEELGNLSQKIEKIILNYDTLNEQRTDESHGESRWRNDKDQERHHETRKGFTCYNYKETSHITHNCLLEKKLKRDYVEK</sequence>
<dbReference type="Proteomes" id="UP000789759">
    <property type="component" value="Unassembled WGS sequence"/>
</dbReference>
<feature type="non-terminal residue" evidence="2">
    <location>
        <position position="1"/>
    </location>
</feature>
<reference evidence="2" key="1">
    <citation type="submission" date="2021-06" db="EMBL/GenBank/DDBJ databases">
        <authorList>
            <person name="Kallberg Y."/>
            <person name="Tangrot J."/>
            <person name="Rosling A."/>
        </authorList>
    </citation>
    <scope>NUCLEOTIDE SEQUENCE</scope>
    <source>
        <strain evidence="2">FL966</strain>
    </source>
</reference>
<feature type="region of interest" description="Disordered" evidence="1">
    <location>
        <begin position="29"/>
        <end position="53"/>
    </location>
</feature>
<proteinExistence type="predicted"/>
<dbReference type="EMBL" id="CAJVQA010003018">
    <property type="protein sequence ID" value="CAG8563934.1"/>
    <property type="molecule type" value="Genomic_DNA"/>
</dbReference>
<gene>
    <name evidence="2" type="ORF">CPELLU_LOCUS5334</name>
</gene>
<organism evidence="2 3">
    <name type="scientific">Cetraspora pellucida</name>
    <dbReference type="NCBI Taxonomy" id="1433469"/>
    <lineage>
        <taxon>Eukaryota</taxon>
        <taxon>Fungi</taxon>
        <taxon>Fungi incertae sedis</taxon>
        <taxon>Mucoromycota</taxon>
        <taxon>Glomeromycotina</taxon>
        <taxon>Glomeromycetes</taxon>
        <taxon>Diversisporales</taxon>
        <taxon>Gigasporaceae</taxon>
        <taxon>Cetraspora</taxon>
    </lineage>
</organism>
<protein>
    <submittedName>
        <fullName evidence="2">6070_t:CDS:1</fullName>
    </submittedName>
</protein>
<dbReference type="AlphaFoldDB" id="A0A9N9BFG5"/>